<dbReference type="InParanoid" id="A0A1Y2GS73"/>
<organism evidence="10 11">
    <name type="scientific">Lobosporangium transversale</name>
    <dbReference type="NCBI Taxonomy" id="64571"/>
    <lineage>
        <taxon>Eukaryota</taxon>
        <taxon>Fungi</taxon>
        <taxon>Fungi incertae sedis</taxon>
        <taxon>Mucoromycota</taxon>
        <taxon>Mortierellomycotina</taxon>
        <taxon>Mortierellomycetes</taxon>
        <taxon>Mortierellales</taxon>
        <taxon>Mortierellaceae</taxon>
        <taxon>Lobosporangium</taxon>
    </lineage>
</organism>
<evidence type="ECO:0000256" key="4">
    <source>
        <dbReference type="ARBA" id="ARBA00022723"/>
    </source>
</evidence>
<gene>
    <name evidence="10" type="ORF">BCR41DRAFT_334839</name>
</gene>
<keyword evidence="5 7" id="KW-0862">Zinc</keyword>
<accession>A0A1Y2GS73</accession>
<dbReference type="InterPro" id="IPR029035">
    <property type="entry name" value="DHS-like_NAD/FAD-binding_dom"/>
</dbReference>
<dbReference type="EMBL" id="MCFF01000012">
    <property type="protein sequence ID" value="ORZ20997.1"/>
    <property type="molecule type" value="Genomic_DNA"/>
</dbReference>
<feature type="compositionally biased region" description="Basic and acidic residues" evidence="8">
    <location>
        <begin position="329"/>
        <end position="343"/>
    </location>
</feature>
<dbReference type="InterPro" id="IPR026590">
    <property type="entry name" value="Ssirtuin_cat_dom"/>
</dbReference>
<dbReference type="FunCoup" id="A0A1Y2GS73">
    <property type="interactions" value="254"/>
</dbReference>
<dbReference type="GO" id="GO:0005634">
    <property type="term" value="C:nucleus"/>
    <property type="evidence" value="ECO:0007669"/>
    <property type="project" value="TreeGrafter"/>
</dbReference>
<dbReference type="GO" id="GO:0046872">
    <property type="term" value="F:metal ion binding"/>
    <property type="evidence" value="ECO:0007669"/>
    <property type="project" value="UniProtKB-KW"/>
</dbReference>
<evidence type="ECO:0000256" key="6">
    <source>
        <dbReference type="ARBA" id="ARBA00023027"/>
    </source>
</evidence>
<comment type="cofactor">
    <cofactor evidence="1">
        <name>Zn(2+)</name>
        <dbReference type="ChEBI" id="CHEBI:29105"/>
    </cofactor>
</comment>
<proteinExistence type="inferred from homology"/>
<dbReference type="PANTHER" id="PTHR11085">
    <property type="entry name" value="NAD-DEPENDENT PROTEIN DEACYLASE SIRTUIN-5, MITOCHONDRIAL-RELATED"/>
    <property type="match status" value="1"/>
</dbReference>
<keyword evidence="3" id="KW-0808">Transferase</keyword>
<keyword evidence="11" id="KW-1185">Reference proteome</keyword>
<evidence type="ECO:0000256" key="7">
    <source>
        <dbReference type="PROSITE-ProRule" id="PRU00236"/>
    </source>
</evidence>
<feature type="region of interest" description="Disordered" evidence="8">
    <location>
        <begin position="410"/>
        <end position="448"/>
    </location>
</feature>
<dbReference type="InterPro" id="IPR026591">
    <property type="entry name" value="Sirtuin_cat_small_dom_sf"/>
</dbReference>
<keyword evidence="6" id="KW-0520">NAD</keyword>
<dbReference type="OrthoDB" id="420264at2759"/>
<feature type="compositionally biased region" description="Basic and acidic residues" evidence="8">
    <location>
        <begin position="412"/>
        <end position="423"/>
    </location>
</feature>
<dbReference type="SUPFAM" id="SSF52467">
    <property type="entry name" value="DHS-like NAD/FAD-binding domain"/>
    <property type="match status" value="1"/>
</dbReference>
<dbReference type="Pfam" id="PF02146">
    <property type="entry name" value="SIR2"/>
    <property type="match status" value="1"/>
</dbReference>
<dbReference type="Proteomes" id="UP000193648">
    <property type="component" value="Unassembled WGS sequence"/>
</dbReference>
<evidence type="ECO:0000256" key="5">
    <source>
        <dbReference type="ARBA" id="ARBA00022833"/>
    </source>
</evidence>
<dbReference type="CDD" id="cd01408">
    <property type="entry name" value="SIRT1"/>
    <property type="match status" value="1"/>
</dbReference>
<dbReference type="PANTHER" id="PTHR11085:SF6">
    <property type="entry name" value="NAD-DEPENDENT PROTEIN DEACETYLASE SIRTUIN-2"/>
    <property type="match status" value="1"/>
</dbReference>
<comment type="similarity">
    <text evidence="2">Belongs to the sirtuin family. Class I subfamily.</text>
</comment>
<dbReference type="Gene3D" id="3.30.1600.10">
    <property type="entry name" value="SIR2/SIRT2 'Small Domain"/>
    <property type="match status" value="1"/>
</dbReference>
<keyword evidence="4 7" id="KW-0479">Metal-binding</keyword>
<dbReference type="InterPro" id="IPR003000">
    <property type="entry name" value="Sirtuin"/>
</dbReference>
<evidence type="ECO:0000256" key="2">
    <source>
        <dbReference type="ARBA" id="ARBA00006924"/>
    </source>
</evidence>
<feature type="domain" description="Deacetylase sirtuin-type" evidence="9">
    <location>
        <begin position="24"/>
        <end position="297"/>
    </location>
</feature>
<evidence type="ECO:0000259" key="9">
    <source>
        <dbReference type="PROSITE" id="PS50305"/>
    </source>
</evidence>
<feature type="region of interest" description="Disordered" evidence="8">
    <location>
        <begin position="1"/>
        <end position="22"/>
    </location>
</feature>
<dbReference type="GO" id="GO:0017136">
    <property type="term" value="F:histone deacetylase activity, NAD-dependent"/>
    <property type="evidence" value="ECO:0007669"/>
    <property type="project" value="TreeGrafter"/>
</dbReference>
<feature type="binding site" evidence="7">
    <location>
        <position position="186"/>
    </location>
    <ligand>
        <name>Zn(2+)</name>
        <dbReference type="ChEBI" id="CHEBI:29105"/>
    </ligand>
</feature>
<dbReference type="PROSITE" id="PS50305">
    <property type="entry name" value="SIRTUIN"/>
    <property type="match status" value="1"/>
</dbReference>
<feature type="binding site" evidence="7">
    <location>
        <position position="189"/>
    </location>
    <ligand>
        <name>Zn(2+)</name>
        <dbReference type="ChEBI" id="CHEBI:29105"/>
    </ligand>
</feature>
<evidence type="ECO:0000256" key="1">
    <source>
        <dbReference type="ARBA" id="ARBA00001947"/>
    </source>
</evidence>
<dbReference type="Gene3D" id="3.40.50.1220">
    <property type="entry name" value="TPP-binding domain"/>
    <property type="match status" value="1"/>
</dbReference>
<dbReference type="AlphaFoldDB" id="A0A1Y2GS73"/>
<reference evidence="10 11" key="1">
    <citation type="submission" date="2016-07" db="EMBL/GenBank/DDBJ databases">
        <title>Pervasive Adenine N6-methylation of Active Genes in Fungi.</title>
        <authorList>
            <consortium name="DOE Joint Genome Institute"/>
            <person name="Mondo S.J."/>
            <person name="Dannebaum R.O."/>
            <person name="Kuo R.C."/>
            <person name="Labutti K."/>
            <person name="Haridas S."/>
            <person name="Kuo A."/>
            <person name="Salamov A."/>
            <person name="Ahrendt S.R."/>
            <person name="Lipzen A."/>
            <person name="Sullivan W."/>
            <person name="Andreopoulos W.B."/>
            <person name="Clum A."/>
            <person name="Lindquist E."/>
            <person name="Daum C."/>
            <person name="Ramamoorthy G.K."/>
            <person name="Gryganskyi A."/>
            <person name="Culley D."/>
            <person name="Magnuson J.K."/>
            <person name="James T.Y."/>
            <person name="O'Malley M.A."/>
            <person name="Stajich J.E."/>
            <person name="Spatafora J.W."/>
            <person name="Visel A."/>
            <person name="Grigoriev I.V."/>
        </authorList>
    </citation>
    <scope>NUCLEOTIDE SEQUENCE [LARGE SCALE GENOMIC DNA]</scope>
    <source>
        <strain evidence="10 11">NRRL 3116</strain>
    </source>
</reference>
<evidence type="ECO:0000313" key="10">
    <source>
        <dbReference type="EMBL" id="ORZ20997.1"/>
    </source>
</evidence>
<dbReference type="GeneID" id="33563802"/>
<dbReference type="GO" id="GO:0070403">
    <property type="term" value="F:NAD+ binding"/>
    <property type="evidence" value="ECO:0007669"/>
    <property type="project" value="InterPro"/>
</dbReference>
<feature type="region of interest" description="Disordered" evidence="8">
    <location>
        <begin position="329"/>
        <end position="361"/>
    </location>
</feature>
<feature type="binding site" evidence="7">
    <location>
        <position position="162"/>
    </location>
    <ligand>
        <name>Zn(2+)</name>
        <dbReference type="ChEBI" id="CHEBI:29105"/>
    </ligand>
</feature>
<dbReference type="InterPro" id="IPR050134">
    <property type="entry name" value="NAD-dep_sirtuin_deacylases"/>
</dbReference>
<feature type="active site" description="Proton acceptor" evidence="7">
    <location>
        <position position="154"/>
    </location>
</feature>
<comment type="caution">
    <text evidence="10">The sequence shown here is derived from an EMBL/GenBank/DDBJ whole genome shotgun (WGS) entry which is preliminary data.</text>
</comment>
<name>A0A1Y2GS73_9FUNG</name>
<evidence type="ECO:0000256" key="3">
    <source>
        <dbReference type="ARBA" id="ARBA00022679"/>
    </source>
</evidence>
<evidence type="ECO:0000313" key="11">
    <source>
        <dbReference type="Proteomes" id="UP000193648"/>
    </source>
</evidence>
<dbReference type="STRING" id="64571.A0A1Y2GS73"/>
<sequence>MAAPRTSLWSKSTRSKSESEPRTRILKDNTLESVVEYIKEGKAKNIIVMTGAGISTAAGIKDFRSPGTGLYNDLKRFNLPYPEAVFDISFFRNNPSPFYRLAKELLPGRYRPTLTHYLLPLLAKKGLLLRSYTQNIDMLERLTGLDPELLVEAHGSFATSMCLKCETLVDSSLVRKSIIKGDIPYCSLCKGLVKPTITFFGEELPTRFGDLVPEDFKKCDLLIVLGTSLLVEPFNRLITRVPPNCPRLLINRERAGEDMPFGFDFDNKRNYKYQRDALFLGNCDEGTRKLAKLCGWEGELQAMFDAGNIEMQLAEELEALTLAKELEEEQKRLKEEQETKGQGEETEEKVDSSGTSKEESVALDEITELLSVTKLSSTVTSTSTDTVTTTTVTNGVEASVSDTTTAVTVIQEKGEKSKDEKNGPKSQKKVNNDTSSASGPSTKGINKL</sequence>
<feature type="compositionally biased region" description="Polar residues" evidence="8">
    <location>
        <begin position="432"/>
        <end position="448"/>
    </location>
</feature>
<evidence type="ECO:0000256" key="8">
    <source>
        <dbReference type="SAM" id="MobiDB-lite"/>
    </source>
</evidence>
<dbReference type="RefSeq" id="XP_021882906.1">
    <property type="nucleotide sequence ID" value="XM_022021958.1"/>
</dbReference>
<feature type="binding site" evidence="7">
    <location>
        <position position="165"/>
    </location>
    <ligand>
        <name>Zn(2+)</name>
        <dbReference type="ChEBI" id="CHEBI:29105"/>
    </ligand>
</feature>
<protein>
    <submittedName>
        <fullName evidence="10">DHS-like NAD/FAD-binding domain-containing protein</fullName>
    </submittedName>
</protein>